<keyword evidence="3" id="KW-0560">Oxidoreductase</keyword>
<gene>
    <name evidence="5" type="ORF">BA724_09965</name>
</gene>
<dbReference type="Proteomes" id="UP000095658">
    <property type="component" value="Unassembled WGS sequence"/>
</dbReference>
<dbReference type="Gene3D" id="3.40.50.360">
    <property type="match status" value="1"/>
</dbReference>
<sequence>MRLLGICGSSASSRRTKALIESALKGAQSGNQEVEIDIVDLSEHTLNFCDGRPIESYTQETQDILNKIERADAYIFGSPMYRGSMTGTLKNLIDLIPNDYLKGKAAGMAATGGSDHHYLGMDLGFRSAMAFFQVHTIPGVLYHSKFNVEDGNIVEEKVRNQAESFGRDLVHLANMTGGHVLGPSLY</sequence>
<dbReference type="InterPro" id="IPR005025">
    <property type="entry name" value="FMN_Rdtase-like_dom"/>
</dbReference>
<dbReference type="InterPro" id="IPR029039">
    <property type="entry name" value="Flavoprotein-like_sf"/>
</dbReference>
<evidence type="ECO:0000256" key="1">
    <source>
        <dbReference type="ARBA" id="ARBA00022630"/>
    </source>
</evidence>
<accession>A0A1E7DNE3</accession>
<protein>
    <recommendedName>
        <fullName evidence="4">NADPH-dependent FMN reductase-like domain-containing protein</fullName>
    </recommendedName>
</protein>
<dbReference type="Pfam" id="PF03358">
    <property type="entry name" value="FMN_red"/>
    <property type="match status" value="1"/>
</dbReference>
<comment type="caution">
    <text evidence="5">The sequence shown here is derived from an EMBL/GenBank/DDBJ whole genome shotgun (WGS) entry which is preliminary data.</text>
</comment>
<dbReference type="PANTHER" id="PTHR43408">
    <property type="entry name" value="FMN REDUCTASE (NADPH)"/>
    <property type="match status" value="1"/>
</dbReference>
<dbReference type="PANTHER" id="PTHR43408:SF2">
    <property type="entry name" value="FMN REDUCTASE (NADPH)"/>
    <property type="match status" value="1"/>
</dbReference>
<evidence type="ECO:0000313" key="6">
    <source>
        <dbReference type="Proteomes" id="UP000095658"/>
    </source>
</evidence>
<evidence type="ECO:0000256" key="2">
    <source>
        <dbReference type="ARBA" id="ARBA00022643"/>
    </source>
</evidence>
<proteinExistence type="predicted"/>
<dbReference type="RefSeq" id="WP_069939173.1">
    <property type="nucleotide sequence ID" value="NZ_MAMP01000022.1"/>
</dbReference>
<evidence type="ECO:0000256" key="3">
    <source>
        <dbReference type="ARBA" id="ARBA00023002"/>
    </source>
</evidence>
<keyword evidence="1" id="KW-0285">Flavoprotein</keyword>
<dbReference type="AlphaFoldDB" id="A0A1E7DNE3"/>
<evidence type="ECO:0000259" key="4">
    <source>
        <dbReference type="Pfam" id="PF03358"/>
    </source>
</evidence>
<feature type="domain" description="NADPH-dependent FMN reductase-like" evidence="4">
    <location>
        <begin position="1"/>
        <end position="142"/>
    </location>
</feature>
<evidence type="ECO:0000313" key="5">
    <source>
        <dbReference type="EMBL" id="OES44583.1"/>
    </source>
</evidence>
<keyword evidence="2" id="KW-0288">FMN</keyword>
<dbReference type="EMBL" id="MAMP01000022">
    <property type="protein sequence ID" value="OES44583.1"/>
    <property type="molecule type" value="Genomic_DNA"/>
</dbReference>
<reference evidence="5 6" key="1">
    <citation type="submission" date="2016-06" db="EMBL/GenBank/DDBJ databases">
        <title>Domibacillus iocasae genome sequencing.</title>
        <authorList>
            <person name="Verma A."/>
            <person name="Pal Y."/>
            <person name="Ojha A.K."/>
            <person name="Krishnamurthi S."/>
        </authorList>
    </citation>
    <scope>NUCLEOTIDE SEQUENCE [LARGE SCALE GENOMIC DNA]</scope>
    <source>
        <strain evidence="5 6">DSM 29979</strain>
    </source>
</reference>
<keyword evidence="6" id="KW-1185">Reference proteome</keyword>
<dbReference type="InterPro" id="IPR051814">
    <property type="entry name" value="NAD(P)H-dep_FMN_reductase"/>
</dbReference>
<dbReference type="SUPFAM" id="SSF52218">
    <property type="entry name" value="Flavoproteins"/>
    <property type="match status" value="1"/>
</dbReference>
<organism evidence="5 6">
    <name type="scientific">Domibacillus iocasae</name>
    <dbReference type="NCBI Taxonomy" id="1714016"/>
    <lineage>
        <taxon>Bacteria</taxon>
        <taxon>Bacillati</taxon>
        <taxon>Bacillota</taxon>
        <taxon>Bacilli</taxon>
        <taxon>Bacillales</taxon>
        <taxon>Bacillaceae</taxon>
        <taxon>Domibacillus</taxon>
    </lineage>
</organism>
<dbReference type="STRING" id="1714016.BA724_09965"/>
<name>A0A1E7DNE3_9BACI</name>
<dbReference type="GO" id="GO:0016491">
    <property type="term" value="F:oxidoreductase activity"/>
    <property type="evidence" value="ECO:0007669"/>
    <property type="project" value="UniProtKB-KW"/>
</dbReference>